<sequence>MSSYVTKQKIWERYQQVDQPKESLQRDDDDEPLDYEHDPLQSIIPPPSLETPLSSANVGYRLLMKMGWKQGQGLGSQGQGRVDPIPFQVKEDALGVGRASQELRVATSTTAKRKALDSEKQMDESQQQRHERQAKTQKREQIKEEIKQATQAFYCELCDKQYTKVSDYDLHLQSYDHHHRKRFKEMKEQNKRPDTDKQREKEKKREEKELQRMQQAVAKPVPAPDTSRPTITVPPRSFSLAKKPTMPSSSKISFGFGASKKPVGLNLATKVNPMEEDDDEEDE</sequence>
<reference evidence="5 6" key="1">
    <citation type="submission" date="2016-07" db="EMBL/GenBank/DDBJ databases">
        <title>Pervasive Adenine N6-methylation of Active Genes in Fungi.</title>
        <authorList>
            <consortium name="DOE Joint Genome Institute"/>
            <person name="Mondo S.J."/>
            <person name="Dannebaum R.O."/>
            <person name="Kuo R.C."/>
            <person name="Labutti K."/>
            <person name="Haridas S."/>
            <person name="Kuo A."/>
            <person name="Salamov A."/>
            <person name="Ahrendt S.R."/>
            <person name="Lipzen A."/>
            <person name="Sullivan W."/>
            <person name="Andreopoulos W.B."/>
            <person name="Clum A."/>
            <person name="Lindquist E."/>
            <person name="Daum C."/>
            <person name="Ramamoorthy G.K."/>
            <person name="Gryganskyi A."/>
            <person name="Culley D."/>
            <person name="Magnuson J.K."/>
            <person name="James T.Y."/>
            <person name="O'Malley M.A."/>
            <person name="Stajich J.E."/>
            <person name="Spatafora J.W."/>
            <person name="Visel A."/>
            <person name="Grigoriev I.V."/>
        </authorList>
    </citation>
    <scope>NUCLEOTIDE SEQUENCE [LARGE SCALE GENOMIC DNA]</scope>
    <source>
        <strain evidence="5 6">NRRL 3301</strain>
    </source>
</reference>
<dbReference type="PANTHER" id="PTHR47251">
    <property type="entry name" value="FINGER DOMAIN PROTEIN, PUTATIVE (AFU_ORTHOLOGUE AFUA_3G04180)-RELATED"/>
    <property type="match status" value="1"/>
</dbReference>
<feature type="compositionally biased region" description="Basic and acidic residues" evidence="2">
    <location>
        <begin position="114"/>
        <end position="142"/>
    </location>
</feature>
<dbReference type="Proteomes" id="UP000242146">
    <property type="component" value="Unassembled WGS sequence"/>
</dbReference>
<evidence type="ECO:0000259" key="3">
    <source>
        <dbReference type="PROSITE" id="PS50157"/>
    </source>
</evidence>
<evidence type="ECO:0000313" key="6">
    <source>
        <dbReference type="Proteomes" id="UP000242146"/>
    </source>
</evidence>
<feature type="region of interest" description="Disordered" evidence="2">
    <location>
        <begin position="106"/>
        <end position="142"/>
    </location>
</feature>
<proteinExistence type="predicted"/>
<dbReference type="SUPFAM" id="SSF57667">
    <property type="entry name" value="beta-beta-alpha zinc fingers"/>
    <property type="match status" value="1"/>
</dbReference>
<feature type="region of interest" description="Disordered" evidence="2">
    <location>
        <begin position="181"/>
        <end position="260"/>
    </location>
</feature>
<evidence type="ECO:0000259" key="4">
    <source>
        <dbReference type="PROSITE" id="PS50174"/>
    </source>
</evidence>
<dbReference type="PANTHER" id="PTHR47251:SF1">
    <property type="entry name" value="FINGER DOMAIN PROTEIN, PUTATIVE (AFU_ORTHOLOGUE AFUA_3G04180)-RELATED"/>
    <property type="match status" value="1"/>
</dbReference>
<evidence type="ECO:0000313" key="5">
    <source>
        <dbReference type="EMBL" id="ORX61705.1"/>
    </source>
</evidence>
<accession>A0A1X2GUL1</accession>
<dbReference type="PROSITE" id="PS50174">
    <property type="entry name" value="G_PATCH"/>
    <property type="match status" value="1"/>
</dbReference>
<keyword evidence="6" id="KW-1185">Reference proteome</keyword>
<dbReference type="PROSITE" id="PS50157">
    <property type="entry name" value="ZINC_FINGER_C2H2_2"/>
    <property type="match status" value="1"/>
</dbReference>
<dbReference type="InterPro" id="IPR013087">
    <property type="entry name" value="Znf_C2H2_type"/>
</dbReference>
<dbReference type="InterPro" id="IPR000467">
    <property type="entry name" value="G_patch_dom"/>
</dbReference>
<protein>
    <submittedName>
        <fullName evidence="5">G-patch-domain-containing protein</fullName>
    </submittedName>
</protein>
<evidence type="ECO:0000256" key="2">
    <source>
        <dbReference type="SAM" id="MobiDB-lite"/>
    </source>
</evidence>
<dbReference type="AlphaFoldDB" id="A0A1X2GUL1"/>
<dbReference type="Pfam" id="PF01585">
    <property type="entry name" value="G-patch"/>
    <property type="match status" value="1"/>
</dbReference>
<evidence type="ECO:0000256" key="1">
    <source>
        <dbReference type="PROSITE-ProRule" id="PRU00042"/>
    </source>
</evidence>
<gene>
    <name evidence="5" type="ORF">DM01DRAFT_1332294</name>
</gene>
<dbReference type="Pfam" id="PF12874">
    <property type="entry name" value="zf-met"/>
    <property type="match status" value="1"/>
</dbReference>
<dbReference type="SMART" id="SM00443">
    <property type="entry name" value="G_patch"/>
    <property type="match status" value="1"/>
</dbReference>
<dbReference type="GO" id="GO:0003676">
    <property type="term" value="F:nucleic acid binding"/>
    <property type="evidence" value="ECO:0007669"/>
    <property type="project" value="InterPro"/>
</dbReference>
<name>A0A1X2GUL1_9FUNG</name>
<dbReference type="STRING" id="101127.A0A1X2GUL1"/>
<feature type="compositionally biased region" description="Basic and acidic residues" evidence="2">
    <location>
        <begin position="185"/>
        <end position="211"/>
    </location>
</feature>
<dbReference type="PROSITE" id="PS00028">
    <property type="entry name" value="ZINC_FINGER_C2H2_1"/>
    <property type="match status" value="1"/>
</dbReference>
<dbReference type="GO" id="GO:0008270">
    <property type="term" value="F:zinc ion binding"/>
    <property type="evidence" value="ECO:0007669"/>
    <property type="project" value="UniProtKB-KW"/>
</dbReference>
<organism evidence="5 6">
    <name type="scientific">Hesseltinella vesiculosa</name>
    <dbReference type="NCBI Taxonomy" id="101127"/>
    <lineage>
        <taxon>Eukaryota</taxon>
        <taxon>Fungi</taxon>
        <taxon>Fungi incertae sedis</taxon>
        <taxon>Mucoromycota</taxon>
        <taxon>Mucoromycotina</taxon>
        <taxon>Mucoromycetes</taxon>
        <taxon>Mucorales</taxon>
        <taxon>Cunninghamellaceae</taxon>
        <taxon>Hesseltinella</taxon>
    </lineage>
</organism>
<dbReference type="InterPro" id="IPR036236">
    <property type="entry name" value="Znf_C2H2_sf"/>
</dbReference>
<keyword evidence="1" id="KW-0479">Metal-binding</keyword>
<dbReference type="EMBL" id="MCGT01000003">
    <property type="protein sequence ID" value="ORX61705.1"/>
    <property type="molecule type" value="Genomic_DNA"/>
</dbReference>
<keyword evidence="1" id="KW-0863">Zinc-finger</keyword>
<feature type="domain" description="C2H2-type" evidence="3">
    <location>
        <begin position="153"/>
        <end position="182"/>
    </location>
</feature>
<dbReference type="OrthoDB" id="4822at2759"/>
<feature type="region of interest" description="Disordered" evidence="2">
    <location>
        <begin position="15"/>
        <end position="51"/>
    </location>
</feature>
<keyword evidence="1" id="KW-0862">Zinc</keyword>
<comment type="caution">
    <text evidence="5">The sequence shown here is derived from an EMBL/GenBank/DDBJ whole genome shotgun (WGS) entry which is preliminary data.</text>
</comment>
<feature type="domain" description="G-patch" evidence="4">
    <location>
        <begin position="55"/>
        <end position="101"/>
    </location>
</feature>